<evidence type="ECO:0000256" key="8">
    <source>
        <dbReference type="ARBA" id="ARBA00023239"/>
    </source>
</evidence>
<dbReference type="HAMAP" id="MF_01031">
    <property type="entry name" value="LeuD_type1"/>
    <property type="match status" value="1"/>
</dbReference>
<dbReference type="InterPro" id="IPR004431">
    <property type="entry name" value="3-IsopropMal_deHydase_ssu"/>
</dbReference>
<dbReference type="InterPro" id="IPR050075">
    <property type="entry name" value="LeuD"/>
</dbReference>
<evidence type="ECO:0000256" key="5">
    <source>
        <dbReference type="ARBA" id="ARBA00011271"/>
    </source>
</evidence>
<feature type="domain" description="Aconitase A/isopropylmalate dehydratase small subunit swivel" evidence="11">
    <location>
        <begin position="1"/>
        <end position="125"/>
    </location>
</feature>
<dbReference type="SUPFAM" id="SSF52016">
    <property type="entry name" value="LeuD/IlvD-like"/>
    <property type="match status" value="1"/>
</dbReference>
<evidence type="ECO:0000313" key="12">
    <source>
        <dbReference type="EMBL" id="TXS92001.1"/>
    </source>
</evidence>
<evidence type="ECO:0000256" key="7">
    <source>
        <dbReference type="ARBA" id="ARBA00022605"/>
    </source>
</evidence>
<keyword evidence="9 10" id="KW-0100">Branched-chain amino acid biosynthesis</keyword>
<evidence type="ECO:0000256" key="2">
    <source>
        <dbReference type="ARBA" id="ARBA00002695"/>
    </source>
</evidence>
<evidence type="ECO:0000256" key="9">
    <source>
        <dbReference type="ARBA" id="ARBA00023304"/>
    </source>
</evidence>
<gene>
    <name evidence="10 12" type="primary">leuD</name>
    <name evidence="12" type="ORF">FV139_14850</name>
</gene>
<organism evidence="12 13">
    <name type="scientific">Parahaliea maris</name>
    <dbReference type="NCBI Taxonomy" id="2716870"/>
    <lineage>
        <taxon>Bacteria</taxon>
        <taxon>Pseudomonadati</taxon>
        <taxon>Pseudomonadota</taxon>
        <taxon>Gammaproteobacteria</taxon>
        <taxon>Cellvibrionales</taxon>
        <taxon>Halieaceae</taxon>
        <taxon>Parahaliea</taxon>
    </lineage>
</organism>
<dbReference type="UniPathway" id="UPA00048">
    <property type="reaction ID" value="UER00071"/>
</dbReference>
<comment type="caution">
    <text evidence="12">The sequence shown here is derived from an EMBL/GenBank/DDBJ whole genome shotgun (WGS) entry which is preliminary data.</text>
</comment>
<dbReference type="RefSeq" id="WP_148069240.1">
    <property type="nucleotide sequence ID" value="NZ_VRZA01000005.1"/>
</dbReference>
<evidence type="ECO:0000313" key="13">
    <source>
        <dbReference type="Proteomes" id="UP000321039"/>
    </source>
</evidence>
<evidence type="ECO:0000256" key="6">
    <source>
        <dbReference type="ARBA" id="ARBA00022430"/>
    </source>
</evidence>
<accession>A0A5C8ZXQ3</accession>
<dbReference type="GO" id="GO:0009098">
    <property type="term" value="P:L-leucine biosynthetic process"/>
    <property type="evidence" value="ECO:0007669"/>
    <property type="project" value="UniProtKB-UniRule"/>
</dbReference>
<dbReference type="Pfam" id="PF00694">
    <property type="entry name" value="Aconitase_C"/>
    <property type="match status" value="1"/>
</dbReference>
<comment type="catalytic activity">
    <reaction evidence="1 10">
        <text>(2R,3S)-3-isopropylmalate = (2S)-2-isopropylmalate</text>
        <dbReference type="Rhea" id="RHEA:32287"/>
        <dbReference type="ChEBI" id="CHEBI:1178"/>
        <dbReference type="ChEBI" id="CHEBI:35121"/>
        <dbReference type="EC" id="4.2.1.33"/>
    </reaction>
</comment>
<evidence type="ECO:0000256" key="4">
    <source>
        <dbReference type="ARBA" id="ARBA00009845"/>
    </source>
</evidence>
<dbReference type="EMBL" id="VRZA01000005">
    <property type="protein sequence ID" value="TXS92001.1"/>
    <property type="molecule type" value="Genomic_DNA"/>
</dbReference>
<evidence type="ECO:0000256" key="3">
    <source>
        <dbReference type="ARBA" id="ARBA00004729"/>
    </source>
</evidence>
<keyword evidence="13" id="KW-1185">Reference proteome</keyword>
<name>A0A5C8ZXQ3_9GAMM</name>
<keyword evidence="7 10" id="KW-0028">Amino-acid biosynthesis</keyword>
<dbReference type="AlphaFoldDB" id="A0A5C8ZXQ3"/>
<dbReference type="FunFam" id="3.20.19.10:FF:000003">
    <property type="entry name" value="3-isopropylmalate dehydratase small subunit"/>
    <property type="match status" value="1"/>
</dbReference>
<dbReference type="Proteomes" id="UP000321039">
    <property type="component" value="Unassembled WGS sequence"/>
</dbReference>
<comment type="similarity">
    <text evidence="4 10">Belongs to the LeuD family. LeuD type 1 subfamily.</text>
</comment>
<proteinExistence type="inferred from homology"/>
<reference evidence="12 13" key="1">
    <citation type="submission" date="2019-08" db="EMBL/GenBank/DDBJ databases">
        <title>Parahaliea maris sp. nov., isolated from the surface seawater.</title>
        <authorList>
            <person name="Liu Y."/>
        </authorList>
    </citation>
    <scope>NUCLEOTIDE SEQUENCE [LARGE SCALE GENOMIC DNA]</scope>
    <source>
        <strain evidence="12 13">HSLHS9</strain>
    </source>
</reference>
<dbReference type="CDD" id="cd01577">
    <property type="entry name" value="IPMI_Swivel"/>
    <property type="match status" value="1"/>
</dbReference>
<dbReference type="InterPro" id="IPR015928">
    <property type="entry name" value="Aconitase/3IPM_dehydase_swvl"/>
</dbReference>
<comment type="function">
    <text evidence="2 10">Catalyzes the isomerization between 2-isopropylmalate and 3-isopropylmalate, via the formation of 2-isopropylmaleate.</text>
</comment>
<keyword evidence="8 10" id="KW-0456">Lyase</keyword>
<comment type="subunit">
    <text evidence="5 10">Heterodimer of LeuC and LeuD.</text>
</comment>
<evidence type="ECO:0000256" key="10">
    <source>
        <dbReference type="HAMAP-Rule" id="MF_01031"/>
    </source>
</evidence>
<dbReference type="InterPro" id="IPR033940">
    <property type="entry name" value="IPMI_Swivel"/>
</dbReference>
<evidence type="ECO:0000256" key="1">
    <source>
        <dbReference type="ARBA" id="ARBA00000491"/>
    </source>
</evidence>
<dbReference type="EC" id="4.2.1.33" evidence="10"/>
<dbReference type="NCBIfam" id="NF002458">
    <property type="entry name" value="PRK01641.1"/>
    <property type="match status" value="1"/>
</dbReference>
<comment type="pathway">
    <text evidence="3 10">Amino-acid biosynthesis; L-leucine biosynthesis; L-leucine from 3-methyl-2-oxobutanoate: step 2/4.</text>
</comment>
<dbReference type="PANTHER" id="PTHR43345">
    <property type="entry name" value="3-ISOPROPYLMALATE DEHYDRATASE SMALL SUBUNIT 2-RELATED-RELATED"/>
    <property type="match status" value="1"/>
</dbReference>
<evidence type="ECO:0000259" key="11">
    <source>
        <dbReference type="Pfam" id="PF00694"/>
    </source>
</evidence>
<dbReference type="InterPro" id="IPR000573">
    <property type="entry name" value="AconitaseA/IPMdHydase_ssu_swvl"/>
</dbReference>
<dbReference type="GO" id="GO:0003861">
    <property type="term" value="F:3-isopropylmalate dehydratase activity"/>
    <property type="evidence" value="ECO:0007669"/>
    <property type="project" value="UniProtKB-UniRule"/>
</dbReference>
<dbReference type="PANTHER" id="PTHR43345:SF5">
    <property type="entry name" value="3-ISOPROPYLMALATE DEHYDRATASE SMALL SUBUNIT"/>
    <property type="match status" value="1"/>
</dbReference>
<dbReference type="GO" id="GO:0009316">
    <property type="term" value="C:3-isopropylmalate dehydratase complex"/>
    <property type="evidence" value="ECO:0007669"/>
    <property type="project" value="InterPro"/>
</dbReference>
<dbReference type="NCBIfam" id="TIGR00171">
    <property type="entry name" value="leuD"/>
    <property type="match status" value="1"/>
</dbReference>
<sequence>MEKFLIHSGVAAPLLRVNIDTDAIIPSREMKLVSKKGLGEGLFAGWRYTEAGGRTPNPGFVLNQPGYKGATILLSGRNFGCGSSREHAVWALAEYGIRAIIAPSFGVIFQGNCERNGILPIVLPETVVQSLATQVAADPQSQRLTIDLQQQSVIDPQGTAHAFDIAPSSRQMLLEGLDQIGLTLNRLDRIEAFERDFRERRPWLFATNP</sequence>
<dbReference type="Gene3D" id="3.20.19.10">
    <property type="entry name" value="Aconitase, domain 4"/>
    <property type="match status" value="1"/>
</dbReference>
<keyword evidence="6 10" id="KW-0432">Leucine biosynthesis</keyword>
<protein>
    <recommendedName>
        <fullName evidence="10">3-isopropylmalate dehydratase small subunit</fullName>
        <ecNumber evidence="10">4.2.1.33</ecNumber>
    </recommendedName>
    <alternativeName>
        <fullName evidence="10">Alpha-IPM isomerase</fullName>
        <shortName evidence="10">IPMI</shortName>
    </alternativeName>
    <alternativeName>
        <fullName evidence="10">Isopropylmalate isomerase</fullName>
    </alternativeName>
</protein>